<keyword evidence="1 6" id="KW-0963">Cytoplasm</keyword>
<organism evidence="8 9">
    <name type="scientific">Kroppenstedtia pulmonis</name>
    <dbReference type="NCBI Taxonomy" id="1380685"/>
    <lineage>
        <taxon>Bacteria</taxon>
        <taxon>Bacillati</taxon>
        <taxon>Bacillota</taxon>
        <taxon>Bacilli</taxon>
        <taxon>Bacillales</taxon>
        <taxon>Thermoactinomycetaceae</taxon>
        <taxon>Kroppenstedtia</taxon>
    </lineage>
</organism>
<dbReference type="PIRSF" id="PIRSF003078">
    <property type="entry name" value="GidB"/>
    <property type="match status" value="1"/>
</dbReference>
<dbReference type="EC" id="2.1.1.-" evidence="6"/>
<dbReference type="PANTHER" id="PTHR31760">
    <property type="entry name" value="S-ADENOSYL-L-METHIONINE-DEPENDENT METHYLTRANSFERASES SUPERFAMILY PROTEIN"/>
    <property type="match status" value="1"/>
</dbReference>
<feature type="binding site" evidence="6">
    <location>
        <begin position="129"/>
        <end position="130"/>
    </location>
    <ligand>
        <name>S-adenosyl-L-methionine</name>
        <dbReference type="ChEBI" id="CHEBI:59789"/>
    </ligand>
</feature>
<dbReference type="Pfam" id="PF02527">
    <property type="entry name" value="GidB"/>
    <property type="match status" value="1"/>
</dbReference>
<evidence type="ECO:0000256" key="7">
    <source>
        <dbReference type="SAM" id="MobiDB-lite"/>
    </source>
</evidence>
<evidence type="ECO:0000256" key="2">
    <source>
        <dbReference type="ARBA" id="ARBA00022552"/>
    </source>
</evidence>
<dbReference type="RefSeq" id="WP_173224974.1">
    <property type="nucleotide sequence ID" value="NZ_CP048104.1"/>
</dbReference>
<protein>
    <recommendedName>
        <fullName evidence="6">Ribosomal RNA small subunit methyltransferase G</fullName>
        <ecNumber evidence="6">2.1.1.-</ecNumber>
    </recommendedName>
    <alternativeName>
        <fullName evidence="6">16S rRNA 7-methylguanosine methyltransferase</fullName>
        <shortName evidence="6">16S rRNA m7G methyltransferase</shortName>
    </alternativeName>
</protein>
<keyword evidence="2 6" id="KW-0698">rRNA processing</keyword>
<dbReference type="KEGG" id="kpul:GXN76_16045"/>
<dbReference type="CDD" id="cd02440">
    <property type="entry name" value="AdoMet_MTases"/>
    <property type="match status" value="1"/>
</dbReference>
<dbReference type="SUPFAM" id="SSF53335">
    <property type="entry name" value="S-adenosyl-L-methionine-dependent methyltransferases"/>
    <property type="match status" value="1"/>
</dbReference>
<comment type="subcellular location">
    <subcellularLocation>
        <location evidence="6">Cytoplasm</location>
    </subcellularLocation>
</comment>
<dbReference type="NCBIfam" id="TIGR00138">
    <property type="entry name" value="rsmG_gidB"/>
    <property type="match status" value="1"/>
</dbReference>
<dbReference type="Gene3D" id="3.40.50.150">
    <property type="entry name" value="Vaccinia Virus protein VP39"/>
    <property type="match status" value="1"/>
</dbReference>
<dbReference type="Proteomes" id="UP000503088">
    <property type="component" value="Chromosome"/>
</dbReference>
<dbReference type="InterPro" id="IPR029063">
    <property type="entry name" value="SAM-dependent_MTases_sf"/>
</dbReference>
<feature type="binding site" evidence="6">
    <location>
        <position position="83"/>
    </location>
    <ligand>
        <name>S-adenosyl-L-methionine</name>
        <dbReference type="ChEBI" id="CHEBI:59789"/>
    </ligand>
</feature>
<name>A0A7D3XKP3_9BACL</name>
<comment type="caution">
    <text evidence="6">Lacks conserved residue(s) required for the propagation of feature annotation.</text>
</comment>
<dbReference type="AlphaFoldDB" id="A0A7D3XKP3"/>
<proteinExistence type="inferred from homology"/>
<feature type="binding site" evidence="6">
    <location>
        <position position="148"/>
    </location>
    <ligand>
        <name>S-adenosyl-L-methionine</name>
        <dbReference type="ChEBI" id="CHEBI:59789"/>
    </ligand>
</feature>
<keyword evidence="5 6" id="KW-0949">S-adenosyl-L-methionine</keyword>
<evidence type="ECO:0000256" key="4">
    <source>
        <dbReference type="ARBA" id="ARBA00022679"/>
    </source>
</evidence>
<dbReference type="PANTHER" id="PTHR31760:SF0">
    <property type="entry name" value="S-ADENOSYL-L-METHIONINE-DEPENDENT METHYLTRANSFERASES SUPERFAMILY PROTEIN"/>
    <property type="match status" value="1"/>
</dbReference>
<keyword evidence="4 6" id="KW-0808">Transferase</keyword>
<evidence type="ECO:0000256" key="6">
    <source>
        <dbReference type="HAMAP-Rule" id="MF_00074"/>
    </source>
</evidence>
<accession>A0A7D3XKP3</accession>
<evidence type="ECO:0000256" key="3">
    <source>
        <dbReference type="ARBA" id="ARBA00022603"/>
    </source>
</evidence>
<evidence type="ECO:0000313" key="8">
    <source>
        <dbReference type="EMBL" id="QKG85819.1"/>
    </source>
</evidence>
<dbReference type="HAMAP" id="MF_00074">
    <property type="entry name" value="16SrRNA_methyltr_G"/>
    <property type="match status" value="1"/>
</dbReference>
<feature type="binding site" evidence="6">
    <location>
        <position position="78"/>
    </location>
    <ligand>
        <name>S-adenosyl-L-methionine</name>
        <dbReference type="ChEBI" id="CHEBI:59789"/>
    </ligand>
</feature>
<gene>
    <name evidence="6 8" type="primary">rsmG</name>
    <name evidence="8" type="ORF">GXN76_16045</name>
</gene>
<dbReference type="EMBL" id="CP048104">
    <property type="protein sequence ID" value="QKG85819.1"/>
    <property type="molecule type" value="Genomic_DNA"/>
</dbReference>
<comment type="similarity">
    <text evidence="6">Belongs to the methyltransferase superfamily. RNA methyltransferase RsmG family.</text>
</comment>
<comment type="function">
    <text evidence="6">Specifically methylates the N7 position of guanine in position 535 of 16S rRNA.</text>
</comment>
<feature type="region of interest" description="Disordered" evidence="7">
    <location>
        <begin position="218"/>
        <end position="239"/>
    </location>
</feature>
<dbReference type="GO" id="GO:0005829">
    <property type="term" value="C:cytosol"/>
    <property type="evidence" value="ECO:0007669"/>
    <property type="project" value="TreeGrafter"/>
</dbReference>
<dbReference type="FunFam" id="3.40.50.150:FF:000041">
    <property type="entry name" value="Ribosomal RNA small subunit methyltransferase G"/>
    <property type="match status" value="1"/>
</dbReference>
<dbReference type="GO" id="GO:0070043">
    <property type="term" value="F:rRNA (guanine-N7-)-methyltransferase activity"/>
    <property type="evidence" value="ECO:0007669"/>
    <property type="project" value="UniProtKB-UniRule"/>
</dbReference>
<sequence>MDYGKWLQEQVKSWGMELTPEQLKQFALYYERLVQVNQKMNLTAITSEKDVYIKHFYDSLTLASQKWWGQVESVIDVGTGAGFPGVPLKIAFPRLRLVMVDSLKKRIGFLQDLTDELGLQHVETIHGRAEEVARQTRYRDQFDLATARAVARLNVLSEYCLPFVRPGGKFAAMKGPDAGTEVDEGKQAIEKLGGGSVESVHLMLPDEMGTRQIIIVSKSRSTPKRFPRKPGIPGRKPLA</sequence>
<reference evidence="8 9" key="1">
    <citation type="submission" date="2020-01" db="EMBL/GenBank/DDBJ databases">
        <authorList>
            <person name="Gulvik C.A."/>
            <person name="Batra D.G."/>
        </authorList>
    </citation>
    <scope>NUCLEOTIDE SEQUENCE [LARGE SCALE GENOMIC DNA]</scope>
    <source>
        <strain evidence="8 9">W9323</strain>
    </source>
</reference>
<keyword evidence="3 6" id="KW-0489">Methyltransferase</keyword>
<dbReference type="InterPro" id="IPR003682">
    <property type="entry name" value="rRNA_ssu_MeTfrase_G"/>
</dbReference>
<evidence type="ECO:0000256" key="5">
    <source>
        <dbReference type="ARBA" id="ARBA00022691"/>
    </source>
</evidence>
<evidence type="ECO:0000256" key="1">
    <source>
        <dbReference type="ARBA" id="ARBA00022490"/>
    </source>
</evidence>
<evidence type="ECO:0000313" key="9">
    <source>
        <dbReference type="Proteomes" id="UP000503088"/>
    </source>
</evidence>
<keyword evidence="9" id="KW-1185">Reference proteome</keyword>